<dbReference type="SUPFAM" id="SSF55785">
    <property type="entry name" value="PYP-like sensor domain (PAS domain)"/>
    <property type="match status" value="1"/>
</dbReference>
<feature type="domain" description="EAL" evidence="3">
    <location>
        <begin position="507"/>
        <end position="758"/>
    </location>
</feature>
<dbReference type="InterPro" id="IPR001633">
    <property type="entry name" value="EAL_dom"/>
</dbReference>
<keyword evidence="1" id="KW-0472">Membrane</keyword>
<name>A0A1W1BDJ6_9ZZZZ</name>
<evidence type="ECO:0000259" key="3">
    <source>
        <dbReference type="PROSITE" id="PS50883"/>
    </source>
</evidence>
<dbReference type="Pfam" id="PF00990">
    <property type="entry name" value="GGDEF"/>
    <property type="match status" value="1"/>
</dbReference>
<feature type="transmembrane region" description="Helical" evidence="1">
    <location>
        <begin position="21"/>
        <end position="42"/>
    </location>
</feature>
<proteinExistence type="predicted"/>
<evidence type="ECO:0000313" key="5">
    <source>
        <dbReference type="EMBL" id="SFV51670.1"/>
    </source>
</evidence>
<dbReference type="InterPro" id="IPR035965">
    <property type="entry name" value="PAS-like_dom_sf"/>
</dbReference>
<dbReference type="InterPro" id="IPR043128">
    <property type="entry name" value="Rev_trsase/Diguanyl_cyclase"/>
</dbReference>
<feature type="transmembrane region" description="Helical" evidence="1">
    <location>
        <begin position="87"/>
        <end position="106"/>
    </location>
</feature>
<feature type="transmembrane region" description="Helical" evidence="1">
    <location>
        <begin position="139"/>
        <end position="155"/>
    </location>
</feature>
<dbReference type="InterPro" id="IPR000014">
    <property type="entry name" value="PAS"/>
</dbReference>
<dbReference type="Gene3D" id="3.30.450.20">
    <property type="entry name" value="PAS domain"/>
    <property type="match status" value="1"/>
</dbReference>
<evidence type="ECO:0000259" key="4">
    <source>
        <dbReference type="PROSITE" id="PS50887"/>
    </source>
</evidence>
<dbReference type="NCBIfam" id="TIGR00254">
    <property type="entry name" value="GGDEF"/>
    <property type="match status" value="1"/>
</dbReference>
<dbReference type="Gene3D" id="3.30.70.270">
    <property type="match status" value="1"/>
</dbReference>
<feature type="transmembrane region" description="Helical" evidence="1">
    <location>
        <begin position="48"/>
        <end position="67"/>
    </location>
</feature>
<accession>A0A1W1BDJ6</accession>
<feature type="domain" description="PAC" evidence="2">
    <location>
        <begin position="275"/>
        <end position="328"/>
    </location>
</feature>
<dbReference type="InterPro" id="IPR052155">
    <property type="entry name" value="Biofilm_reg_signaling"/>
</dbReference>
<dbReference type="AlphaFoldDB" id="A0A1W1BDJ6"/>
<dbReference type="SUPFAM" id="SSF55073">
    <property type="entry name" value="Nucleotide cyclase"/>
    <property type="match status" value="1"/>
</dbReference>
<dbReference type="CDD" id="cd00130">
    <property type="entry name" value="PAS"/>
    <property type="match status" value="1"/>
</dbReference>
<dbReference type="PANTHER" id="PTHR44757">
    <property type="entry name" value="DIGUANYLATE CYCLASE DGCP"/>
    <property type="match status" value="1"/>
</dbReference>
<reference evidence="5" key="1">
    <citation type="submission" date="2016-10" db="EMBL/GenBank/DDBJ databases">
        <authorList>
            <person name="de Groot N.N."/>
        </authorList>
    </citation>
    <scope>NUCLEOTIDE SEQUENCE</scope>
</reference>
<keyword evidence="1" id="KW-1133">Transmembrane helix</keyword>
<dbReference type="InterPro" id="IPR035919">
    <property type="entry name" value="EAL_sf"/>
</dbReference>
<dbReference type="PROSITE" id="PS50113">
    <property type="entry name" value="PAC"/>
    <property type="match status" value="1"/>
</dbReference>
<gene>
    <name evidence="5" type="ORF">MNB_SV-9-1017</name>
</gene>
<dbReference type="SMART" id="SM00267">
    <property type="entry name" value="GGDEF"/>
    <property type="match status" value="1"/>
</dbReference>
<sequence>MIKIDKKHHKVQKEFLILASKNSFMSAVGLIVSMVVLISAFWNVNNRILLIIWFATILLALISRSILAKLFLEQKLKISLNKVKIYFQSYTIISALFLSIGIIMLIPIHLPFHQSILAIIVAGISAGAVMSLSQYKGMIYSYIIIIMLPFIYMTYIQNTGIHIFITLLLIIFMVTLLIFATKYNNYFTQSIISNIILEQTTKELKLSEQNFISIFKEVPIGIFTYNQDLIIQEVNQTFASNLGTTIEKLINLDMNEFKENYFYEALKKTIKGEKGFYEGIYHNNFNKDDIWISMKTIPLYDINNNIKGGIGISEDITTRVQAERKIRNQAFSDSLTGLANRLTLYTSLEQHIYILNDTNRFAGIIFMDIDGFKTINDSLGHHIGDEVLKIISKRLSSIISKDDVLARLGGDEFVVLISDLGDKELLANHHSNEIANKIHNIIKEPINVEEHILNLTISIGINIISTKNKDINSILKNADIAMYKAKESGRNTTCFFEKSMSKNINQQLLLNNELRDGIKNNEFELYYQPIANTNNLKIVSCEALIRWNHPTRGVVFPDDFIPYAEESGLILQIGNWVIERVCIDYADLKEYVDSIAINISAKQFNKNTFLDDIINITEKYNINPKVLKLELTESVVIDNFKSTLNKMIFLKSYGFALSMDDFGTGYTSLSYVKNLPFDYLKIDRSFIQNVLVNEDDASLVRIILSISNQFNFFVIAEGVETNEHIEFLNSLNCDYIQGYVLSKPIPKSKFQELVYNNNLNIKEKE</sequence>
<organism evidence="5">
    <name type="scientific">hydrothermal vent metagenome</name>
    <dbReference type="NCBI Taxonomy" id="652676"/>
    <lineage>
        <taxon>unclassified sequences</taxon>
        <taxon>metagenomes</taxon>
        <taxon>ecological metagenomes</taxon>
    </lineage>
</organism>
<dbReference type="FunFam" id="3.30.70.270:FF:000001">
    <property type="entry name" value="Diguanylate cyclase domain protein"/>
    <property type="match status" value="1"/>
</dbReference>
<dbReference type="SMART" id="SM00052">
    <property type="entry name" value="EAL"/>
    <property type="match status" value="1"/>
</dbReference>
<dbReference type="InterPro" id="IPR029787">
    <property type="entry name" value="Nucleotide_cyclase"/>
</dbReference>
<dbReference type="PROSITE" id="PS50887">
    <property type="entry name" value="GGDEF"/>
    <property type="match status" value="1"/>
</dbReference>
<dbReference type="SUPFAM" id="SSF141868">
    <property type="entry name" value="EAL domain-like"/>
    <property type="match status" value="1"/>
</dbReference>
<dbReference type="Pfam" id="PF13426">
    <property type="entry name" value="PAS_9"/>
    <property type="match status" value="1"/>
</dbReference>
<dbReference type="EMBL" id="FPHG01000010">
    <property type="protein sequence ID" value="SFV51670.1"/>
    <property type="molecule type" value="Genomic_DNA"/>
</dbReference>
<evidence type="ECO:0000256" key="1">
    <source>
        <dbReference type="SAM" id="Phobius"/>
    </source>
</evidence>
<feature type="domain" description="GGDEF" evidence="4">
    <location>
        <begin position="360"/>
        <end position="498"/>
    </location>
</feature>
<protein>
    <submittedName>
        <fullName evidence="5">Diguanylate cyclase/phosphodiesterase (GGDEF &amp; EAL domains) with PAS/PAC sensor(S)</fullName>
    </submittedName>
</protein>
<dbReference type="CDD" id="cd01949">
    <property type="entry name" value="GGDEF"/>
    <property type="match status" value="1"/>
</dbReference>
<evidence type="ECO:0000259" key="2">
    <source>
        <dbReference type="PROSITE" id="PS50113"/>
    </source>
</evidence>
<dbReference type="CDD" id="cd01948">
    <property type="entry name" value="EAL"/>
    <property type="match status" value="1"/>
</dbReference>
<dbReference type="Pfam" id="PF00563">
    <property type="entry name" value="EAL"/>
    <property type="match status" value="1"/>
</dbReference>
<feature type="transmembrane region" description="Helical" evidence="1">
    <location>
        <begin position="112"/>
        <end position="132"/>
    </location>
</feature>
<dbReference type="InterPro" id="IPR000160">
    <property type="entry name" value="GGDEF_dom"/>
</dbReference>
<dbReference type="PROSITE" id="PS50883">
    <property type="entry name" value="EAL"/>
    <property type="match status" value="1"/>
</dbReference>
<dbReference type="InterPro" id="IPR000700">
    <property type="entry name" value="PAS-assoc_C"/>
</dbReference>
<dbReference type="Gene3D" id="3.20.20.450">
    <property type="entry name" value="EAL domain"/>
    <property type="match status" value="1"/>
</dbReference>
<feature type="transmembrane region" description="Helical" evidence="1">
    <location>
        <begin position="161"/>
        <end position="180"/>
    </location>
</feature>
<dbReference type="NCBIfam" id="TIGR00229">
    <property type="entry name" value="sensory_box"/>
    <property type="match status" value="1"/>
</dbReference>
<dbReference type="PANTHER" id="PTHR44757:SF2">
    <property type="entry name" value="BIOFILM ARCHITECTURE MAINTENANCE PROTEIN MBAA"/>
    <property type="match status" value="1"/>
</dbReference>
<keyword evidence="1" id="KW-0812">Transmembrane</keyword>